<organism evidence="2 3">
    <name type="scientific">Iris pallida</name>
    <name type="common">Sweet iris</name>
    <dbReference type="NCBI Taxonomy" id="29817"/>
    <lineage>
        <taxon>Eukaryota</taxon>
        <taxon>Viridiplantae</taxon>
        <taxon>Streptophyta</taxon>
        <taxon>Embryophyta</taxon>
        <taxon>Tracheophyta</taxon>
        <taxon>Spermatophyta</taxon>
        <taxon>Magnoliopsida</taxon>
        <taxon>Liliopsida</taxon>
        <taxon>Asparagales</taxon>
        <taxon>Iridaceae</taxon>
        <taxon>Iridoideae</taxon>
        <taxon>Irideae</taxon>
        <taxon>Iris</taxon>
    </lineage>
</organism>
<dbReference type="Proteomes" id="UP001140949">
    <property type="component" value="Unassembled WGS sequence"/>
</dbReference>
<evidence type="ECO:0000313" key="2">
    <source>
        <dbReference type="EMBL" id="KAJ6823750.1"/>
    </source>
</evidence>
<feature type="transmembrane region" description="Helical" evidence="1">
    <location>
        <begin position="45"/>
        <end position="64"/>
    </location>
</feature>
<keyword evidence="1" id="KW-0812">Transmembrane</keyword>
<comment type="caution">
    <text evidence="2">The sequence shown here is derived from an EMBL/GenBank/DDBJ whole genome shotgun (WGS) entry which is preliminary data.</text>
</comment>
<evidence type="ECO:0000256" key="1">
    <source>
        <dbReference type="SAM" id="Phobius"/>
    </source>
</evidence>
<dbReference type="EMBL" id="JANAVB010022597">
    <property type="protein sequence ID" value="KAJ6823750.1"/>
    <property type="molecule type" value="Genomic_DNA"/>
</dbReference>
<accession>A0AAX6G508</accession>
<keyword evidence="3" id="KW-1185">Reference proteome</keyword>
<sequence>MCRLQPRWGRAVARDRRRPIAADLNRHGVHDAGEWLRRRQRVQGLGFFPFFSSLLVFVVVVGVGDDCCGDSRREGRGCILVVIYS</sequence>
<keyword evidence="1" id="KW-1133">Transmembrane helix</keyword>
<reference evidence="2" key="1">
    <citation type="journal article" date="2023" name="GigaByte">
        <title>Genome assembly of the bearded iris, Iris pallida Lam.</title>
        <authorList>
            <person name="Bruccoleri R.E."/>
            <person name="Oakeley E.J."/>
            <person name="Faust A.M.E."/>
            <person name="Altorfer M."/>
            <person name="Dessus-Babus S."/>
            <person name="Burckhardt D."/>
            <person name="Oertli M."/>
            <person name="Naumann U."/>
            <person name="Petersen F."/>
            <person name="Wong J."/>
        </authorList>
    </citation>
    <scope>NUCLEOTIDE SEQUENCE</scope>
    <source>
        <strain evidence="2">GSM-AAB239-AS_SAM_17_03QT</strain>
    </source>
</reference>
<proteinExistence type="predicted"/>
<keyword evidence="1" id="KW-0472">Membrane</keyword>
<evidence type="ECO:0000313" key="3">
    <source>
        <dbReference type="Proteomes" id="UP001140949"/>
    </source>
</evidence>
<protein>
    <submittedName>
        <fullName evidence="2">Extensin</fullName>
    </submittedName>
</protein>
<gene>
    <name evidence="2" type="ORF">M6B38_128790</name>
</gene>
<dbReference type="AlphaFoldDB" id="A0AAX6G508"/>
<name>A0AAX6G508_IRIPA</name>
<reference evidence="2" key="2">
    <citation type="submission" date="2023-04" db="EMBL/GenBank/DDBJ databases">
        <authorList>
            <person name="Bruccoleri R.E."/>
            <person name="Oakeley E.J."/>
            <person name="Faust A.-M."/>
            <person name="Dessus-Babus S."/>
            <person name="Altorfer M."/>
            <person name="Burckhardt D."/>
            <person name="Oertli M."/>
            <person name="Naumann U."/>
            <person name="Petersen F."/>
            <person name="Wong J."/>
        </authorList>
    </citation>
    <scope>NUCLEOTIDE SEQUENCE</scope>
    <source>
        <strain evidence="2">GSM-AAB239-AS_SAM_17_03QT</strain>
        <tissue evidence="2">Leaf</tissue>
    </source>
</reference>